<dbReference type="Pfam" id="PF00406">
    <property type="entry name" value="ADK"/>
    <property type="match status" value="1"/>
</dbReference>
<sequence length="124" mass="14168">MTFILLQAVILGLPGSGNGTMCKKIAQNFSLPCLSGDYFLQKNLKANTEVRYMTKQYLEKGHLVTDHMISCLMMSELELRSSQHWLLDGFPRTLIRVKALDNIWDLDLVISLNIPFETLKDYLS</sequence>
<dbReference type="Gene3D" id="3.40.50.300">
    <property type="entry name" value="P-loop containing nucleotide triphosphate hydrolases"/>
    <property type="match status" value="1"/>
</dbReference>
<keyword evidence="5" id="KW-0732">Signal</keyword>
<dbReference type="Proteomes" id="UP000006813">
    <property type="component" value="Unassembled WGS sequence"/>
</dbReference>
<dbReference type="OMA" id="HMISCLM"/>
<keyword evidence="3 4" id="KW-0418">Kinase</keyword>
<comment type="similarity">
    <text evidence="4">Belongs to the adenylate kinase family.</text>
</comment>
<accession>G5BRN1</accession>
<keyword evidence="1 4" id="KW-0808">Transferase</keyword>
<dbReference type="GO" id="GO:0005524">
    <property type="term" value="F:ATP binding"/>
    <property type="evidence" value="ECO:0007669"/>
    <property type="project" value="InterPro"/>
</dbReference>
<evidence type="ECO:0000256" key="3">
    <source>
        <dbReference type="ARBA" id="ARBA00022777"/>
    </source>
</evidence>
<evidence type="ECO:0000256" key="5">
    <source>
        <dbReference type="SAM" id="SignalP"/>
    </source>
</evidence>
<dbReference type="GO" id="GO:0019205">
    <property type="term" value="F:nucleobase-containing compound kinase activity"/>
    <property type="evidence" value="ECO:0007669"/>
    <property type="project" value="InterPro"/>
</dbReference>
<keyword evidence="2" id="KW-0547">Nucleotide-binding</keyword>
<dbReference type="InParanoid" id="G5BRN1"/>
<dbReference type="AlphaFoldDB" id="G5BRN1"/>
<name>G5BRN1_HETGA</name>
<dbReference type="GO" id="GO:0006139">
    <property type="term" value="P:nucleobase-containing compound metabolic process"/>
    <property type="evidence" value="ECO:0007669"/>
    <property type="project" value="InterPro"/>
</dbReference>
<evidence type="ECO:0000256" key="1">
    <source>
        <dbReference type="ARBA" id="ARBA00022679"/>
    </source>
</evidence>
<feature type="signal peptide" evidence="5">
    <location>
        <begin position="1"/>
        <end position="19"/>
    </location>
</feature>
<dbReference type="STRING" id="10181.G5BRN1"/>
<reference evidence="6 7" key="1">
    <citation type="journal article" date="2011" name="Nature">
        <title>Genome sequencing reveals insights into physiology and longevity of the naked mole rat.</title>
        <authorList>
            <person name="Kim E.B."/>
            <person name="Fang X."/>
            <person name="Fushan A.A."/>
            <person name="Huang Z."/>
            <person name="Lobanov A.V."/>
            <person name="Han L."/>
            <person name="Marino S.M."/>
            <person name="Sun X."/>
            <person name="Turanov A.A."/>
            <person name="Yang P."/>
            <person name="Yim S.H."/>
            <person name="Zhao X."/>
            <person name="Kasaikina M.V."/>
            <person name="Stoletzki N."/>
            <person name="Peng C."/>
            <person name="Polak P."/>
            <person name="Xiong Z."/>
            <person name="Kiezun A."/>
            <person name="Zhu Y."/>
            <person name="Chen Y."/>
            <person name="Kryukov G.V."/>
            <person name="Zhang Q."/>
            <person name="Peshkin L."/>
            <person name="Yang L."/>
            <person name="Bronson R.T."/>
            <person name="Buffenstein R."/>
            <person name="Wang B."/>
            <person name="Han C."/>
            <person name="Li Q."/>
            <person name="Chen L."/>
            <person name="Zhao W."/>
            <person name="Sunyaev S.R."/>
            <person name="Park T.J."/>
            <person name="Zhang G."/>
            <person name="Wang J."/>
            <person name="Gladyshev V.N."/>
        </authorList>
    </citation>
    <scope>NUCLEOTIDE SEQUENCE [LARGE SCALE GENOMIC DNA]</scope>
</reference>
<gene>
    <name evidence="6" type="ORF">GW7_05534</name>
</gene>
<evidence type="ECO:0000256" key="2">
    <source>
        <dbReference type="ARBA" id="ARBA00022741"/>
    </source>
</evidence>
<dbReference type="SUPFAM" id="SSF52540">
    <property type="entry name" value="P-loop containing nucleoside triphosphate hydrolases"/>
    <property type="match status" value="1"/>
</dbReference>
<evidence type="ECO:0000256" key="4">
    <source>
        <dbReference type="RuleBase" id="RU003330"/>
    </source>
</evidence>
<evidence type="ECO:0000313" key="7">
    <source>
        <dbReference type="Proteomes" id="UP000006813"/>
    </source>
</evidence>
<dbReference type="EMBL" id="JH171550">
    <property type="protein sequence ID" value="EHB11942.1"/>
    <property type="molecule type" value="Genomic_DNA"/>
</dbReference>
<protein>
    <submittedName>
        <fullName evidence="6">Adenylate kinase isoenzyme 4, mitochondrial</fullName>
    </submittedName>
</protein>
<feature type="chain" id="PRO_5003474617" evidence="5">
    <location>
        <begin position="20"/>
        <end position="124"/>
    </location>
</feature>
<dbReference type="CDD" id="cd01428">
    <property type="entry name" value="ADK"/>
    <property type="match status" value="1"/>
</dbReference>
<dbReference type="InterPro" id="IPR027417">
    <property type="entry name" value="P-loop_NTPase"/>
</dbReference>
<dbReference type="PANTHER" id="PTHR23359">
    <property type="entry name" value="NUCLEOTIDE KINASE"/>
    <property type="match status" value="1"/>
</dbReference>
<dbReference type="InterPro" id="IPR000850">
    <property type="entry name" value="Adenylat/UMP-CMP_kin"/>
</dbReference>
<organism evidence="6 7">
    <name type="scientific">Heterocephalus glaber</name>
    <name type="common">Naked mole rat</name>
    <dbReference type="NCBI Taxonomy" id="10181"/>
    <lineage>
        <taxon>Eukaryota</taxon>
        <taxon>Metazoa</taxon>
        <taxon>Chordata</taxon>
        <taxon>Craniata</taxon>
        <taxon>Vertebrata</taxon>
        <taxon>Euteleostomi</taxon>
        <taxon>Mammalia</taxon>
        <taxon>Eutheria</taxon>
        <taxon>Euarchontoglires</taxon>
        <taxon>Glires</taxon>
        <taxon>Rodentia</taxon>
        <taxon>Hystricomorpha</taxon>
        <taxon>Bathyergidae</taxon>
        <taxon>Heterocephalus</taxon>
    </lineage>
</organism>
<evidence type="ECO:0000313" key="6">
    <source>
        <dbReference type="EMBL" id="EHB11942.1"/>
    </source>
</evidence>
<proteinExistence type="inferred from homology"/>
<dbReference type="PRINTS" id="PR00094">
    <property type="entry name" value="ADENYLTKNASE"/>
</dbReference>